<sequence length="1054" mass="112866">MKLLALLIQRRVATSFLALAVLLVGAAAYVNLPVGPLPQVDFPTIQIQATLPGASAQTMATSVATPLERQLSNISGVAQMTSASSAGTTSIVMQFDLARDIGGAAQDVQTAINAAAGMLPKNMPNQPTYEKVNPADFTVLSIALTSPTLTLTQLDGYAENFLAQQISQMPGVGLVDFHGQQRASVRIRLDPDKLAARGLTLEDVRSIVGVQTVNTPKGALNGPDRSIVLNATDQLVAPGQYGNMIVAYRNGAAIRVSDLGEVVGGPEDQWQAAWLQRERAIIIDVHKQPGFNVVQTIRNIKARLPALEANLPAAAHVRVVGDRTQTIDASVRDVEFTLLLTVALVVMVIFVFLRNVWATIIPSLTIPLSIVGTFGVMYLLGYSLDNLSLMGLTIAVGFVVDDAIVVIENVMRHVEKGEAPVRAALSGVMEVRFTIVSMTVSLVAVFIPILMMSGIVGRLFREFAVTVSVAIVVSAFVSLLVTPMLCGWLIRDTGVECDERCPSRLERWFEGGFRCVEARYARALDWVLARQRLMLAAMVATVVATGTLFVWIPKGFFPQADSGLIIGVAQAAPDISPAAMATKMQQLGRIVMADPAVGNVYYWIGPNPTISQGRFMINLKPFDRRRAGAAEVLARLKRGTAHVPGIVLSMQLRQDIQVGGRISAAQYQYTLQDANVGELAQWANTLTKRFAALPEIVDVSSDLQASATSATLVIDRDTASRFGITAQAIDDTLYDAFGQRQIATMFTQLDQYHVVEEVGPAFQVTTAALSRLYVRSPATQGLVPLNLLVHVENDVSPITVNHQGLFPSVTITFNLAPGQSIGNAIDAVRRAETASGKPDTLTGTFQGTAQAFQASLASEPWLIAAALVVVYLVLGMLYESPFHPLTIISTLPSAGLGALLALTICGQDMSVMGLIGIILLIGIVKKNAIMMIDFALVEERERRVPPFDAIRQACLLRLRPILMTTLAALFGALPLALGHGAGAELRVPLGIAIVGGLIVSQILTLFTTPVVYLWFHRLTARRRAVTGGNFSSAGVAANPMASGSSDICRTTSTD</sequence>
<gene>
    <name evidence="9" type="ORF">A6V36_14845</name>
    <name evidence="10" type="ORF">A6V37_26230</name>
</gene>
<dbReference type="OrthoDB" id="8764373at2"/>
<dbReference type="Gene3D" id="3.30.70.1320">
    <property type="entry name" value="Multidrug efflux transporter AcrB pore domain like"/>
    <property type="match status" value="1"/>
</dbReference>
<dbReference type="InterPro" id="IPR027463">
    <property type="entry name" value="AcrB_DN_DC_subdom"/>
</dbReference>
<evidence type="ECO:0000256" key="3">
    <source>
        <dbReference type="ARBA" id="ARBA00022475"/>
    </source>
</evidence>
<evidence type="ECO:0000256" key="1">
    <source>
        <dbReference type="ARBA" id="ARBA00004429"/>
    </source>
</evidence>
<dbReference type="SUPFAM" id="SSF82693">
    <property type="entry name" value="Multidrug efflux transporter AcrB pore domain, PN1, PN2, PC1 and PC2 subdomains"/>
    <property type="match status" value="4"/>
</dbReference>
<dbReference type="InterPro" id="IPR001036">
    <property type="entry name" value="Acrflvin-R"/>
</dbReference>
<reference evidence="11 12" key="1">
    <citation type="submission" date="2016-04" db="EMBL/GenBank/DDBJ databases">
        <title>Reclassification of Paraburkholderia panaciterrae (Farh et al. 2015) Dobritsa &amp; Samadpour 2016 as a later homotypic synonym of Paraburkholderia ginsengiterrae (Farh et al. 2015) Dobritsa &amp; Samadpour 2016.</title>
        <authorList>
            <person name="Dobritsa A.P."/>
            <person name="Kutumbaka K."/>
            <person name="Samadpour M."/>
        </authorList>
    </citation>
    <scope>NUCLEOTIDE SEQUENCE [LARGE SCALE GENOMIC DNA]</scope>
    <source>
        <strain evidence="10 12">DCY85</strain>
        <strain evidence="9 11">DCY85-1</strain>
    </source>
</reference>
<comment type="subcellular location">
    <subcellularLocation>
        <location evidence="1">Cell inner membrane</location>
        <topology evidence="1">Multi-pass membrane protein</topology>
    </subcellularLocation>
</comment>
<evidence type="ECO:0000313" key="9">
    <source>
        <dbReference type="EMBL" id="OAJ51846.1"/>
    </source>
</evidence>
<proteinExistence type="predicted"/>
<feature type="transmembrane region" description="Helical" evidence="8">
    <location>
        <begin position="336"/>
        <end position="353"/>
    </location>
</feature>
<dbReference type="SUPFAM" id="SSF82866">
    <property type="entry name" value="Multidrug efflux transporter AcrB transmembrane domain"/>
    <property type="match status" value="2"/>
</dbReference>
<dbReference type="PRINTS" id="PR00702">
    <property type="entry name" value="ACRIFLAVINRP"/>
</dbReference>
<dbReference type="RefSeq" id="WP_064272145.1">
    <property type="nucleotide sequence ID" value="NZ_LXJZ01000242.1"/>
</dbReference>
<dbReference type="PANTHER" id="PTHR32063">
    <property type="match status" value="1"/>
</dbReference>
<evidence type="ECO:0000313" key="10">
    <source>
        <dbReference type="EMBL" id="OAJ59954.1"/>
    </source>
</evidence>
<evidence type="ECO:0000256" key="4">
    <source>
        <dbReference type="ARBA" id="ARBA00022519"/>
    </source>
</evidence>
<dbReference type="Gene3D" id="1.20.1640.10">
    <property type="entry name" value="Multidrug efflux transporter AcrB transmembrane domain"/>
    <property type="match status" value="2"/>
</dbReference>
<keyword evidence="7 8" id="KW-0472">Membrane</keyword>
<feature type="transmembrane region" description="Helical" evidence="8">
    <location>
        <begin position="431"/>
        <end position="451"/>
    </location>
</feature>
<keyword evidence="3" id="KW-1003">Cell membrane</keyword>
<evidence type="ECO:0000256" key="8">
    <source>
        <dbReference type="SAM" id="Phobius"/>
    </source>
</evidence>
<organism evidence="10 12">
    <name type="scientific">Paraburkholderia ginsengiterrae</name>
    <dbReference type="NCBI Taxonomy" id="1462993"/>
    <lineage>
        <taxon>Bacteria</taxon>
        <taxon>Pseudomonadati</taxon>
        <taxon>Pseudomonadota</taxon>
        <taxon>Betaproteobacteria</taxon>
        <taxon>Burkholderiales</taxon>
        <taxon>Burkholderiaceae</taxon>
        <taxon>Paraburkholderia</taxon>
    </lineage>
</organism>
<dbReference type="Proteomes" id="UP000077961">
    <property type="component" value="Unassembled WGS sequence"/>
</dbReference>
<dbReference type="Gene3D" id="3.30.2090.10">
    <property type="entry name" value="Multidrug efflux transporter AcrB TolC docking domain, DN and DC subdomains"/>
    <property type="match status" value="2"/>
</dbReference>
<evidence type="ECO:0000313" key="11">
    <source>
        <dbReference type="Proteomes" id="UP000077961"/>
    </source>
</evidence>
<keyword evidence="2" id="KW-0813">Transport</keyword>
<dbReference type="AlphaFoldDB" id="A0A1A9N7G8"/>
<keyword evidence="4" id="KW-0997">Cell inner membrane</keyword>
<evidence type="ECO:0000256" key="5">
    <source>
        <dbReference type="ARBA" id="ARBA00022692"/>
    </source>
</evidence>
<dbReference type="FunFam" id="3.30.70.1430:FF:000001">
    <property type="entry name" value="Efflux pump membrane transporter"/>
    <property type="match status" value="1"/>
</dbReference>
<evidence type="ECO:0000256" key="6">
    <source>
        <dbReference type="ARBA" id="ARBA00022989"/>
    </source>
</evidence>
<dbReference type="Proteomes" id="UP000078116">
    <property type="component" value="Unassembled WGS sequence"/>
</dbReference>
<feature type="transmembrane region" description="Helical" evidence="8">
    <location>
        <begin position="958"/>
        <end position="977"/>
    </location>
</feature>
<evidence type="ECO:0000256" key="2">
    <source>
        <dbReference type="ARBA" id="ARBA00022448"/>
    </source>
</evidence>
<feature type="transmembrane region" description="Helical" evidence="8">
    <location>
        <begin position="360"/>
        <end position="381"/>
    </location>
</feature>
<accession>A0A1A9N7G8</accession>
<dbReference type="STRING" id="1462993.A6V36_14845"/>
<dbReference type="Pfam" id="PF00873">
    <property type="entry name" value="ACR_tran"/>
    <property type="match status" value="1"/>
</dbReference>
<feature type="transmembrane region" description="Helical" evidence="8">
    <location>
        <begin position="861"/>
        <end position="878"/>
    </location>
</feature>
<keyword evidence="5 8" id="KW-0812">Transmembrane</keyword>
<dbReference type="PANTHER" id="PTHR32063:SF21">
    <property type="entry name" value="MULTIDRUG RESISTANCE PROTEIN MDTB"/>
    <property type="match status" value="1"/>
</dbReference>
<feature type="transmembrane region" description="Helical" evidence="8">
    <location>
        <begin position="463"/>
        <end position="490"/>
    </location>
</feature>
<protein>
    <submittedName>
        <fullName evidence="10">Acriflavine resistance protein B</fullName>
    </submittedName>
</protein>
<feature type="transmembrane region" description="Helical" evidence="8">
    <location>
        <begin position="533"/>
        <end position="552"/>
    </location>
</feature>
<comment type="caution">
    <text evidence="10">The sequence shown here is derived from an EMBL/GenBank/DDBJ whole genome shotgun (WGS) entry which is preliminary data.</text>
</comment>
<dbReference type="Gene3D" id="3.30.70.1430">
    <property type="entry name" value="Multidrug efflux transporter AcrB pore domain"/>
    <property type="match status" value="2"/>
</dbReference>
<dbReference type="Gene3D" id="3.30.70.1440">
    <property type="entry name" value="Multidrug efflux transporter AcrB pore domain"/>
    <property type="match status" value="1"/>
</dbReference>
<feature type="transmembrane region" description="Helical" evidence="8">
    <location>
        <begin position="885"/>
        <end position="904"/>
    </location>
</feature>
<dbReference type="GO" id="GO:0005886">
    <property type="term" value="C:plasma membrane"/>
    <property type="evidence" value="ECO:0007669"/>
    <property type="project" value="UniProtKB-SubCell"/>
</dbReference>
<dbReference type="FunFam" id="1.20.1640.10:FF:000001">
    <property type="entry name" value="Efflux pump membrane transporter"/>
    <property type="match status" value="1"/>
</dbReference>
<dbReference type="SUPFAM" id="SSF82714">
    <property type="entry name" value="Multidrug efflux transporter AcrB TolC docking domain, DN and DC subdomains"/>
    <property type="match status" value="2"/>
</dbReference>
<name>A0A1A9N7G8_9BURK</name>
<dbReference type="EMBL" id="LXKA01000243">
    <property type="protein sequence ID" value="OAJ59954.1"/>
    <property type="molecule type" value="Genomic_DNA"/>
</dbReference>
<evidence type="ECO:0000313" key="12">
    <source>
        <dbReference type="Proteomes" id="UP000078116"/>
    </source>
</evidence>
<keyword evidence="6 8" id="KW-1133">Transmembrane helix</keyword>
<feature type="transmembrane region" description="Helical" evidence="8">
    <location>
        <begin position="989"/>
        <end position="1015"/>
    </location>
</feature>
<dbReference type="GO" id="GO:0042910">
    <property type="term" value="F:xenobiotic transmembrane transporter activity"/>
    <property type="evidence" value="ECO:0007669"/>
    <property type="project" value="TreeGrafter"/>
</dbReference>
<dbReference type="EMBL" id="LXJZ01000242">
    <property type="protein sequence ID" value="OAJ51846.1"/>
    <property type="molecule type" value="Genomic_DNA"/>
</dbReference>
<evidence type="ECO:0000256" key="7">
    <source>
        <dbReference type="ARBA" id="ARBA00023136"/>
    </source>
</evidence>
<keyword evidence="11" id="KW-1185">Reference proteome</keyword>